<dbReference type="GO" id="GO:0010181">
    <property type="term" value="F:FMN binding"/>
    <property type="evidence" value="ECO:0007669"/>
    <property type="project" value="UniProtKB-UniRule"/>
</dbReference>
<dbReference type="InterPro" id="IPR005252">
    <property type="entry name" value="CoaBC"/>
</dbReference>
<dbReference type="Gene3D" id="3.40.50.1950">
    <property type="entry name" value="Flavin prenyltransferase-like"/>
    <property type="match status" value="1"/>
</dbReference>
<feature type="binding site" evidence="3">
    <location>
        <position position="320"/>
    </location>
    <ligand>
        <name>CTP</name>
        <dbReference type="ChEBI" id="CHEBI:37563"/>
    </ligand>
</feature>
<accession>A0A1Y4SUB1</accession>
<name>A0A1Y4SUB1_9FIRM</name>
<comment type="pathway">
    <text evidence="3 4">Cofactor biosynthesis; coenzyme A biosynthesis; CoA from (R)-pantothenate: step 3/5.</text>
</comment>
<dbReference type="GO" id="GO:0071513">
    <property type="term" value="C:phosphopantothenoylcysteine decarboxylase complex"/>
    <property type="evidence" value="ECO:0007669"/>
    <property type="project" value="TreeGrafter"/>
</dbReference>
<dbReference type="RefSeq" id="WP_087358925.1">
    <property type="nucleotide sequence ID" value="NZ_NFLJ01000030.1"/>
</dbReference>
<comment type="caution">
    <text evidence="7">The sequence shown here is derived from an EMBL/GenBank/DDBJ whole genome shotgun (WGS) entry which is preliminary data.</text>
</comment>
<keyword evidence="3 4" id="KW-0288">FMN</keyword>
<dbReference type="InterPro" id="IPR035929">
    <property type="entry name" value="CoaB-like_sf"/>
</dbReference>
<keyword evidence="1 3" id="KW-0210">Decarboxylase</keyword>
<feature type="domain" description="Flavoprotein" evidence="5">
    <location>
        <begin position="3"/>
        <end position="138"/>
    </location>
</feature>
<dbReference type="NCBIfam" id="TIGR00521">
    <property type="entry name" value="coaBC_dfp"/>
    <property type="match status" value="1"/>
</dbReference>
<proteinExistence type="inferred from homology"/>
<comment type="caution">
    <text evidence="3">Lacks conserved residue(s) required for the propagation of feature annotation.</text>
</comment>
<evidence type="ECO:0000256" key="3">
    <source>
        <dbReference type="HAMAP-Rule" id="MF_02225"/>
    </source>
</evidence>
<keyword evidence="3" id="KW-0511">Multifunctional enzyme</keyword>
<keyword evidence="3" id="KW-0479">Metal-binding</keyword>
<dbReference type="GO" id="GO:0015937">
    <property type="term" value="P:coenzyme A biosynthetic process"/>
    <property type="evidence" value="ECO:0007669"/>
    <property type="project" value="UniProtKB-UniRule"/>
</dbReference>
<comment type="catalytic activity">
    <reaction evidence="3 4">
        <text>(R)-4'-phosphopantothenate + L-cysteine + CTP = N-[(R)-4-phosphopantothenoyl]-L-cysteine + CMP + diphosphate + H(+)</text>
        <dbReference type="Rhea" id="RHEA:19397"/>
        <dbReference type="ChEBI" id="CHEBI:10986"/>
        <dbReference type="ChEBI" id="CHEBI:15378"/>
        <dbReference type="ChEBI" id="CHEBI:33019"/>
        <dbReference type="ChEBI" id="CHEBI:35235"/>
        <dbReference type="ChEBI" id="CHEBI:37563"/>
        <dbReference type="ChEBI" id="CHEBI:59458"/>
        <dbReference type="ChEBI" id="CHEBI:60377"/>
        <dbReference type="EC" id="6.3.2.5"/>
    </reaction>
</comment>
<dbReference type="GO" id="GO:0015941">
    <property type="term" value="P:pantothenate catabolic process"/>
    <property type="evidence" value="ECO:0007669"/>
    <property type="project" value="InterPro"/>
</dbReference>
<dbReference type="Pfam" id="PF04127">
    <property type="entry name" value="DFP"/>
    <property type="match status" value="1"/>
</dbReference>
<comment type="cofactor">
    <cofactor evidence="3">
        <name>FMN</name>
        <dbReference type="ChEBI" id="CHEBI:58210"/>
    </cofactor>
    <text evidence="3">Binds 1 FMN per subunit.</text>
</comment>
<dbReference type="InterPro" id="IPR007085">
    <property type="entry name" value="DNA/pantothenate-metab_flavo_C"/>
</dbReference>
<dbReference type="UniPathway" id="UPA00241">
    <property type="reaction ID" value="UER00353"/>
</dbReference>
<evidence type="ECO:0000313" key="8">
    <source>
        <dbReference type="Proteomes" id="UP000195305"/>
    </source>
</evidence>
<dbReference type="PANTHER" id="PTHR14359:SF6">
    <property type="entry name" value="PHOSPHOPANTOTHENOYLCYSTEINE DECARBOXYLASE"/>
    <property type="match status" value="1"/>
</dbReference>
<evidence type="ECO:0000259" key="5">
    <source>
        <dbReference type="Pfam" id="PF02441"/>
    </source>
</evidence>
<dbReference type="EC" id="4.1.1.36" evidence="3"/>
<organism evidence="7 8">
    <name type="scientific">Massilimicrobiota timonensis</name>
    <dbReference type="NCBI Taxonomy" id="1776392"/>
    <lineage>
        <taxon>Bacteria</taxon>
        <taxon>Bacillati</taxon>
        <taxon>Bacillota</taxon>
        <taxon>Erysipelotrichia</taxon>
        <taxon>Erysipelotrichales</taxon>
        <taxon>Erysipelotrichaceae</taxon>
        <taxon>Massilimicrobiota</taxon>
    </lineage>
</organism>
<comment type="cofactor">
    <cofactor evidence="3">
        <name>Mg(2+)</name>
        <dbReference type="ChEBI" id="CHEBI:18420"/>
    </cofactor>
</comment>
<dbReference type="GO" id="GO:0004632">
    <property type="term" value="F:phosphopantothenate--cysteine ligase activity"/>
    <property type="evidence" value="ECO:0007669"/>
    <property type="project" value="UniProtKB-UniRule"/>
</dbReference>
<feature type="binding site" evidence="3">
    <location>
        <position position="338"/>
    </location>
    <ligand>
        <name>CTP</name>
        <dbReference type="ChEBI" id="CHEBI:37563"/>
    </ligand>
</feature>
<dbReference type="EMBL" id="NFLJ01000030">
    <property type="protein sequence ID" value="OUQ33457.1"/>
    <property type="molecule type" value="Genomic_DNA"/>
</dbReference>
<evidence type="ECO:0000256" key="2">
    <source>
        <dbReference type="ARBA" id="ARBA00023239"/>
    </source>
</evidence>
<feature type="domain" description="DNA/pantothenate metabolism flavoprotein C-terminal" evidence="6">
    <location>
        <begin position="182"/>
        <end position="390"/>
    </location>
</feature>
<dbReference type="PANTHER" id="PTHR14359">
    <property type="entry name" value="HOMO-OLIGOMERIC FLAVIN CONTAINING CYS DECARBOXYLASE FAMILY"/>
    <property type="match status" value="1"/>
</dbReference>
<evidence type="ECO:0000259" key="6">
    <source>
        <dbReference type="Pfam" id="PF04127"/>
    </source>
</evidence>
<dbReference type="InterPro" id="IPR036551">
    <property type="entry name" value="Flavin_trans-like"/>
</dbReference>
<feature type="binding site" evidence="3">
    <location>
        <position position="275"/>
    </location>
    <ligand>
        <name>CTP</name>
        <dbReference type="ChEBI" id="CHEBI:37563"/>
    </ligand>
</feature>
<keyword evidence="3 4" id="KW-0285">Flavoprotein</keyword>
<comment type="pathway">
    <text evidence="3 4">Cofactor biosynthesis; coenzyme A biosynthesis; CoA from (R)-pantothenate: step 2/5.</text>
</comment>
<dbReference type="EC" id="6.3.2.5" evidence="3"/>
<protein>
    <recommendedName>
        <fullName evidence="3">Coenzyme A biosynthesis bifunctional protein CoaBC</fullName>
    </recommendedName>
    <alternativeName>
        <fullName evidence="3">DNA/pantothenate metabolism flavoprotein</fullName>
    </alternativeName>
    <alternativeName>
        <fullName evidence="3">Phosphopantothenoylcysteine synthetase/decarboxylase</fullName>
        <shortName evidence="3">PPCS-PPCDC</shortName>
    </alternativeName>
    <domain>
        <recommendedName>
            <fullName evidence="3">Phosphopantothenoylcysteine decarboxylase</fullName>
            <shortName evidence="3">PPC decarboxylase</shortName>
            <shortName evidence="3">PPC-DC</shortName>
            <ecNumber evidence="3">4.1.1.36</ecNumber>
        </recommendedName>
        <alternativeName>
            <fullName evidence="3">CoaC</fullName>
        </alternativeName>
    </domain>
    <domain>
        <recommendedName>
            <fullName evidence="3">Phosphopantothenate--cysteine ligase</fullName>
            <ecNumber evidence="3">6.3.2.5</ecNumber>
        </recommendedName>
        <alternativeName>
            <fullName evidence="3">CoaB</fullName>
        </alternativeName>
        <alternativeName>
            <fullName evidence="3">Phosphopantothenoylcysteine synthetase</fullName>
            <shortName evidence="3">PPC synthetase</shortName>
            <shortName evidence="3">PPC-S</shortName>
        </alternativeName>
    </domain>
</protein>
<gene>
    <name evidence="3" type="primary">coaBC</name>
    <name evidence="7" type="ORF">B5E75_10260</name>
</gene>
<dbReference type="Gene3D" id="3.40.50.10300">
    <property type="entry name" value="CoaB-like"/>
    <property type="match status" value="1"/>
</dbReference>
<evidence type="ECO:0000313" key="7">
    <source>
        <dbReference type="EMBL" id="OUQ33457.1"/>
    </source>
</evidence>
<comment type="catalytic activity">
    <reaction evidence="3 4">
        <text>N-[(R)-4-phosphopantothenoyl]-L-cysteine + H(+) = (R)-4'-phosphopantetheine + CO2</text>
        <dbReference type="Rhea" id="RHEA:16793"/>
        <dbReference type="ChEBI" id="CHEBI:15378"/>
        <dbReference type="ChEBI" id="CHEBI:16526"/>
        <dbReference type="ChEBI" id="CHEBI:59458"/>
        <dbReference type="ChEBI" id="CHEBI:61723"/>
        <dbReference type="EC" id="4.1.1.36"/>
    </reaction>
</comment>
<evidence type="ECO:0000256" key="4">
    <source>
        <dbReference type="RuleBase" id="RU364078"/>
    </source>
</evidence>
<feature type="binding site" evidence="3">
    <location>
        <position position="285"/>
    </location>
    <ligand>
        <name>CTP</name>
        <dbReference type="ChEBI" id="CHEBI:37563"/>
    </ligand>
</feature>
<dbReference type="Proteomes" id="UP000195305">
    <property type="component" value="Unassembled WGS sequence"/>
</dbReference>
<keyword evidence="8" id="KW-1185">Reference proteome</keyword>
<keyword evidence="3 4" id="KW-0436">Ligase</keyword>
<dbReference type="InterPro" id="IPR003382">
    <property type="entry name" value="Flavoprotein"/>
</dbReference>
<sequence length="397" mass="44129">MSKKIIIGITGSIAAFKSVQLISDLIKKGYQIEVMMSESATRFITPICIQSLTKRKVYVDTFDDENPAIITHVDIVKDADLFMVVPASAHTIAKLAYGMADNMLTSAFLAATCPKLIAPAMNVHMYENAITQRNMQILKDAGVTFVEPVSGLLACGDVGKGKLADEDILLEMIDYMFTPKVLKNKKILVSAGPTQESIDPVRFITNHSSGKMGYALARSAFLMGGDVTLISGPTHLNKPYGVKTIDIITAQQMHDEIINRVQDFDYIIMSAAVGDYRCQNIAQEKIKKHEDTLTLQLQKNQDILLEMGQHKKPHQIICGFAMETQDLIENAKEKLLKKNCDMIVANHLKTKGAGFQGDTNVVSILTSESIHHYDIMSKNELAFEILNQMKKWEEQKC</sequence>
<feature type="region of interest" description="Phosphopantothenate--cysteine ligase" evidence="3">
    <location>
        <begin position="187"/>
        <end position="397"/>
    </location>
</feature>
<dbReference type="SUPFAM" id="SSF102645">
    <property type="entry name" value="CoaB-like"/>
    <property type="match status" value="1"/>
</dbReference>
<dbReference type="SUPFAM" id="SSF52507">
    <property type="entry name" value="Homo-oligomeric flavin-containing Cys decarboxylases, HFCD"/>
    <property type="match status" value="1"/>
</dbReference>
<comment type="similarity">
    <text evidence="3 4">In the C-terminal section; belongs to the PPC synthetase family.</text>
</comment>
<comment type="similarity">
    <text evidence="3 4">In the N-terminal section; belongs to the HFCD (homo-oligomeric flavin containing Cys decarboxylase) superfamily.</text>
</comment>
<reference evidence="7 8" key="1">
    <citation type="journal article" date="2018" name="BMC Genomics">
        <title>Whole genome sequencing and function prediction of 133 gut anaerobes isolated from chicken caecum in pure cultures.</title>
        <authorList>
            <person name="Medvecky M."/>
            <person name="Cejkova D."/>
            <person name="Polansky O."/>
            <person name="Karasova D."/>
            <person name="Kubasova T."/>
            <person name="Cizek A."/>
            <person name="Rychlik I."/>
        </authorList>
    </citation>
    <scope>NUCLEOTIDE SEQUENCE [LARGE SCALE GENOMIC DNA]</scope>
    <source>
        <strain evidence="7 8">An13</strain>
    </source>
</reference>
<dbReference type="HAMAP" id="MF_02225">
    <property type="entry name" value="CoaBC"/>
    <property type="match status" value="1"/>
</dbReference>
<evidence type="ECO:0000256" key="1">
    <source>
        <dbReference type="ARBA" id="ARBA00022793"/>
    </source>
</evidence>
<feature type="active site" description="Proton donor" evidence="3">
    <location>
        <position position="155"/>
    </location>
</feature>
<keyword evidence="2 3" id="KW-0456">Lyase</keyword>
<dbReference type="GO" id="GO:0046872">
    <property type="term" value="F:metal ion binding"/>
    <property type="evidence" value="ECO:0007669"/>
    <property type="project" value="UniProtKB-KW"/>
</dbReference>
<dbReference type="GO" id="GO:0004633">
    <property type="term" value="F:phosphopantothenoylcysteine decarboxylase activity"/>
    <property type="evidence" value="ECO:0007669"/>
    <property type="project" value="UniProtKB-UniRule"/>
</dbReference>
<dbReference type="Pfam" id="PF02441">
    <property type="entry name" value="Flavoprotein"/>
    <property type="match status" value="1"/>
</dbReference>
<comment type="function">
    <text evidence="3">Catalyzes two sequential steps in the biosynthesis of coenzyme A. In the first step cysteine is conjugated to 4'-phosphopantothenate to form 4-phosphopantothenoylcysteine. In the second step the latter compound is decarboxylated to form 4'-phosphopantotheine.</text>
</comment>
<comment type="function">
    <text evidence="4">Catalyzes two steps in the biosynthesis of coenzyme A. In the first step cysteine is conjugated to 4'-phosphopantothenate to form 4-phosphopantothenoylcysteine, in the latter compound is decarboxylated to form 4'-phosphopantotheine.</text>
</comment>
<dbReference type="OrthoDB" id="9802554at2"/>
<feature type="region of interest" description="Phosphopantothenoylcysteine decarboxylase" evidence="3">
    <location>
        <begin position="1"/>
        <end position="186"/>
    </location>
</feature>
<dbReference type="AlphaFoldDB" id="A0A1Y4SUB1"/>
<feature type="binding site" evidence="3">
    <location>
        <position position="334"/>
    </location>
    <ligand>
        <name>CTP</name>
        <dbReference type="ChEBI" id="CHEBI:37563"/>
    </ligand>
</feature>
<keyword evidence="3" id="KW-0460">Magnesium</keyword>